<dbReference type="EMBL" id="JAODOR010000017">
    <property type="protein sequence ID" value="MCT9003214.1"/>
    <property type="molecule type" value="Genomic_DNA"/>
</dbReference>
<reference evidence="2 3" key="1">
    <citation type="journal article" date="2024" name="Int. J. Syst. Evol. Microbiol.">
        <title>Microbacterium memoriense sp. nov., a member of the Actinomycetota from marine beach sediment of the north coast of Portugal.</title>
        <authorList>
            <person name="Santos J.D.N.D."/>
            <person name="Klimek D."/>
            <person name="Calusinska M."/>
            <person name="Lobo-da-Cunha A."/>
            <person name="Catita J."/>
            <person name="Goncalves H."/>
            <person name="Gonzalez I."/>
            <person name="Lage O.M."/>
        </authorList>
    </citation>
    <scope>NUCLEOTIDE SEQUENCE [LARGE SCALE GENOMIC DNA]</scope>
    <source>
        <strain evidence="2 3">PMIC_1C1B</strain>
    </source>
</reference>
<name>A0ABT2PF34_9MICO</name>
<sequence>MAHNGWPRGRIGWIVGTVVLLGAGVLVGLILENVWLGLTIAVIVSIGWLMAYESWRGRTPNDDDPWDDGAQI</sequence>
<feature type="transmembrane region" description="Helical" evidence="1">
    <location>
        <begin position="35"/>
        <end position="52"/>
    </location>
</feature>
<dbReference type="Proteomes" id="UP001300496">
    <property type="component" value="Unassembled WGS sequence"/>
</dbReference>
<evidence type="ECO:0008006" key="4">
    <source>
        <dbReference type="Google" id="ProtNLM"/>
    </source>
</evidence>
<protein>
    <recommendedName>
        <fullName evidence="4">DUF2631 domain-containing protein</fullName>
    </recommendedName>
</protein>
<dbReference type="RefSeq" id="WP_261607745.1">
    <property type="nucleotide sequence ID" value="NZ_JAODOR010000017.1"/>
</dbReference>
<organism evidence="2 3">
    <name type="scientific">Microbacterium memoriense</name>
    <dbReference type="NCBI Taxonomy" id="2978350"/>
    <lineage>
        <taxon>Bacteria</taxon>
        <taxon>Bacillati</taxon>
        <taxon>Actinomycetota</taxon>
        <taxon>Actinomycetes</taxon>
        <taxon>Micrococcales</taxon>
        <taxon>Microbacteriaceae</taxon>
        <taxon>Microbacterium</taxon>
    </lineage>
</organism>
<proteinExistence type="predicted"/>
<evidence type="ECO:0000313" key="3">
    <source>
        <dbReference type="Proteomes" id="UP001300496"/>
    </source>
</evidence>
<keyword evidence="1" id="KW-1133">Transmembrane helix</keyword>
<keyword evidence="1" id="KW-0812">Transmembrane</keyword>
<gene>
    <name evidence="2" type="ORF">N4R40_12680</name>
</gene>
<comment type="caution">
    <text evidence="2">The sequence shown here is derived from an EMBL/GenBank/DDBJ whole genome shotgun (WGS) entry which is preliminary data.</text>
</comment>
<accession>A0ABT2PF34</accession>
<feature type="transmembrane region" description="Helical" evidence="1">
    <location>
        <begin position="12"/>
        <end position="29"/>
    </location>
</feature>
<keyword evidence="3" id="KW-1185">Reference proteome</keyword>
<evidence type="ECO:0000313" key="2">
    <source>
        <dbReference type="EMBL" id="MCT9003214.1"/>
    </source>
</evidence>
<evidence type="ECO:0000256" key="1">
    <source>
        <dbReference type="SAM" id="Phobius"/>
    </source>
</evidence>
<keyword evidence="1" id="KW-0472">Membrane</keyword>